<proteinExistence type="predicted"/>
<keyword evidence="2" id="KW-1185">Reference proteome</keyword>
<dbReference type="EMBL" id="JXXN02005937">
    <property type="protein sequence ID" value="THD19641.1"/>
    <property type="molecule type" value="Genomic_DNA"/>
</dbReference>
<dbReference type="InterPro" id="IPR029062">
    <property type="entry name" value="Class_I_gatase-like"/>
</dbReference>
<reference evidence="1" key="1">
    <citation type="submission" date="2019-03" db="EMBL/GenBank/DDBJ databases">
        <title>Improved annotation for the trematode Fasciola hepatica.</title>
        <authorList>
            <person name="Choi Y.-J."/>
            <person name="Martin J."/>
            <person name="Mitreva M."/>
        </authorList>
    </citation>
    <scope>NUCLEOTIDE SEQUENCE [LARGE SCALE GENOMIC DNA]</scope>
</reference>
<dbReference type="CDD" id="cd03133">
    <property type="entry name" value="GATase1_ES1"/>
    <property type="match status" value="1"/>
</dbReference>
<evidence type="ECO:0000313" key="1">
    <source>
        <dbReference type="EMBL" id="THD19641.1"/>
    </source>
</evidence>
<evidence type="ECO:0000313" key="2">
    <source>
        <dbReference type="Proteomes" id="UP000230066"/>
    </source>
</evidence>
<dbReference type="NCBIfam" id="NF008747">
    <property type="entry name" value="PRK11780.1"/>
    <property type="match status" value="1"/>
</dbReference>
<protein>
    <submittedName>
        <fullName evidence="1">Glyoxalase</fullName>
    </submittedName>
</protein>
<organism evidence="1 2">
    <name type="scientific">Fasciola hepatica</name>
    <name type="common">Liver fluke</name>
    <dbReference type="NCBI Taxonomy" id="6192"/>
    <lineage>
        <taxon>Eukaryota</taxon>
        <taxon>Metazoa</taxon>
        <taxon>Spiralia</taxon>
        <taxon>Lophotrochozoa</taxon>
        <taxon>Platyhelminthes</taxon>
        <taxon>Trematoda</taxon>
        <taxon>Digenea</taxon>
        <taxon>Plagiorchiida</taxon>
        <taxon>Echinostomata</taxon>
        <taxon>Echinostomatoidea</taxon>
        <taxon>Fasciolidae</taxon>
        <taxon>Fasciola</taxon>
    </lineage>
</organism>
<dbReference type="PANTHER" id="PTHR10224:SF17">
    <property type="entry name" value="DJ-1_PFPI DOMAIN-CONTAINING PROTEIN"/>
    <property type="match status" value="1"/>
</dbReference>
<name>A0A4E0R2H6_FASHE</name>
<dbReference type="Gene3D" id="3.40.50.880">
    <property type="match status" value="1"/>
</dbReference>
<dbReference type="AlphaFoldDB" id="A0A4E0R2H6"/>
<sequence>METLVEMLSAAARTFSTLPVKRHNIALVLHGCGVFDGSEIHEATSMLIHLSRHKVNVSMFAPDMNQMHVINHLTGETMNQTRNVLVESARLARGKIAPLKELNVEKYDALFIPGGFGAAKNLSNFAEKQANCTVIKELENVLKMFHSAGKPMGLCCISPVLAARCIPGVKVTVGKDVEENARWPNCGVTQAVKSMGSIHSNCDVLDVCVDEKNKVVTTPAYMYGPASIAEVFEGIGNLVDAVIRL</sequence>
<dbReference type="GO" id="GO:0005739">
    <property type="term" value="C:mitochondrion"/>
    <property type="evidence" value="ECO:0007669"/>
    <property type="project" value="TreeGrafter"/>
</dbReference>
<dbReference type="Proteomes" id="UP000230066">
    <property type="component" value="Unassembled WGS sequence"/>
</dbReference>
<accession>A0A4E0R2H6</accession>
<dbReference type="SUPFAM" id="SSF52317">
    <property type="entry name" value="Class I glutamine amidotransferase-like"/>
    <property type="match status" value="1"/>
</dbReference>
<gene>
    <name evidence="1" type="ORF">D915_009605</name>
</gene>
<dbReference type="PANTHER" id="PTHR10224">
    <property type="entry name" value="ES1 PROTEIN HOMOLOG, MITOCHONDRIAL"/>
    <property type="match status" value="1"/>
</dbReference>
<comment type="caution">
    <text evidence="1">The sequence shown here is derived from an EMBL/GenBank/DDBJ whole genome shotgun (WGS) entry which is preliminary data.</text>
</comment>